<dbReference type="RefSeq" id="XP_041194437.1">
    <property type="nucleotide sequence ID" value="XM_041339909.1"/>
</dbReference>
<accession>A0A9P7EE58</accession>
<gene>
    <name evidence="3" type="ORF">BJ212DRAFT_1479573</name>
</gene>
<comment type="caution">
    <text evidence="3">The sequence shown here is derived from an EMBL/GenBank/DDBJ whole genome shotgun (WGS) entry which is preliminary data.</text>
</comment>
<dbReference type="Proteomes" id="UP000807769">
    <property type="component" value="Unassembled WGS sequence"/>
</dbReference>
<keyword evidence="2" id="KW-0732">Signal</keyword>
<feature type="chain" id="PRO_5040427689" evidence="2">
    <location>
        <begin position="19"/>
        <end position="136"/>
    </location>
</feature>
<name>A0A9P7EE58_9AGAM</name>
<dbReference type="GeneID" id="64633925"/>
<proteinExistence type="predicted"/>
<organism evidence="3 4">
    <name type="scientific">Suillus subaureus</name>
    <dbReference type="NCBI Taxonomy" id="48587"/>
    <lineage>
        <taxon>Eukaryota</taxon>
        <taxon>Fungi</taxon>
        <taxon>Dikarya</taxon>
        <taxon>Basidiomycota</taxon>
        <taxon>Agaricomycotina</taxon>
        <taxon>Agaricomycetes</taxon>
        <taxon>Agaricomycetidae</taxon>
        <taxon>Boletales</taxon>
        <taxon>Suillineae</taxon>
        <taxon>Suillaceae</taxon>
        <taxon>Suillus</taxon>
    </lineage>
</organism>
<protein>
    <submittedName>
        <fullName evidence="3">Uncharacterized protein</fullName>
    </submittedName>
</protein>
<dbReference type="AlphaFoldDB" id="A0A9P7EE58"/>
<evidence type="ECO:0000256" key="2">
    <source>
        <dbReference type="SAM" id="SignalP"/>
    </source>
</evidence>
<evidence type="ECO:0000313" key="4">
    <source>
        <dbReference type="Proteomes" id="UP000807769"/>
    </source>
</evidence>
<feature type="signal peptide" evidence="2">
    <location>
        <begin position="1"/>
        <end position="18"/>
    </location>
</feature>
<feature type="compositionally biased region" description="Basic and acidic residues" evidence="1">
    <location>
        <begin position="119"/>
        <end position="136"/>
    </location>
</feature>
<keyword evidence="4" id="KW-1185">Reference proteome</keyword>
<evidence type="ECO:0000256" key="1">
    <source>
        <dbReference type="SAM" id="MobiDB-lite"/>
    </source>
</evidence>
<dbReference type="EMBL" id="JABBWG010000011">
    <property type="protein sequence ID" value="KAG1818565.1"/>
    <property type="molecule type" value="Genomic_DNA"/>
</dbReference>
<sequence length="136" mass="15627">MSFSLTLTTLFLRGTCTALHWISTLLDARDAQILQLKNGMDEEDNLQLQTSEDKPVLQTLEDEEEELVVPVPIPLASPCNLLTRHLKNMNPDPDNSTVPWHYCIHPINESHLNTKAKKRNADEQELQERFKKPQKL</sequence>
<evidence type="ECO:0000313" key="3">
    <source>
        <dbReference type="EMBL" id="KAG1818565.1"/>
    </source>
</evidence>
<reference evidence="3" key="1">
    <citation type="journal article" date="2020" name="New Phytol.">
        <title>Comparative genomics reveals dynamic genome evolution in host specialist ectomycorrhizal fungi.</title>
        <authorList>
            <person name="Lofgren L.A."/>
            <person name="Nguyen N.H."/>
            <person name="Vilgalys R."/>
            <person name="Ruytinx J."/>
            <person name="Liao H.L."/>
            <person name="Branco S."/>
            <person name="Kuo A."/>
            <person name="LaButti K."/>
            <person name="Lipzen A."/>
            <person name="Andreopoulos W."/>
            <person name="Pangilinan J."/>
            <person name="Riley R."/>
            <person name="Hundley H."/>
            <person name="Na H."/>
            <person name="Barry K."/>
            <person name="Grigoriev I.V."/>
            <person name="Stajich J.E."/>
            <person name="Kennedy P.G."/>
        </authorList>
    </citation>
    <scope>NUCLEOTIDE SEQUENCE</scope>
    <source>
        <strain evidence="3">MN1</strain>
    </source>
</reference>
<feature type="region of interest" description="Disordered" evidence="1">
    <location>
        <begin position="114"/>
        <end position="136"/>
    </location>
</feature>